<reference evidence="1 2" key="1">
    <citation type="submission" date="2014-12" db="EMBL/GenBank/DDBJ databases">
        <title>Draft genome sequence of Cohnella kolymensis strain B-2846.</title>
        <authorList>
            <person name="Karlyshev A.V."/>
            <person name="Kudryashova E.B."/>
        </authorList>
    </citation>
    <scope>NUCLEOTIDE SEQUENCE [LARGE SCALE GENOMIC DNA]</scope>
    <source>
        <strain evidence="1 2">VKM B-2846</strain>
    </source>
</reference>
<sequence>MSLKLIDAIYNTLKADAEFMALLGLTPTSPSASITVKMVKGMEPEQAISGNTVPMLLMYVKPGRFGSNPLVFEGKFCLDFYGKSSYQAKQMAERAFKLFHDKRIRDTNFGSFLCVLAYEDDFATGITGVKGYESIYDVDYLRTN</sequence>
<keyword evidence="2" id="KW-1185">Reference proteome</keyword>
<evidence type="ECO:0000313" key="1">
    <source>
        <dbReference type="EMBL" id="KIL35165.1"/>
    </source>
</evidence>
<comment type="caution">
    <text evidence="1">The sequence shown here is derived from an EMBL/GenBank/DDBJ whole genome shotgun (WGS) entry which is preliminary data.</text>
</comment>
<organism evidence="1 2">
    <name type="scientific">Cohnella kolymensis</name>
    <dbReference type="NCBI Taxonomy" id="1590652"/>
    <lineage>
        <taxon>Bacteria</taxon>
        <taxon>Bacillati</taxon>
        <taxon>Bacillota</taxon>
        <taxon>Bacilli</taxon>
        <taxon>Bacillales</taxon>
        <taxon>Paenibacillaceae</taxon>
        <taxon>Cohnella</taxon>
    </lineage>
</organism>
<dbReference type="Proteomes" id="UP000054526">
    <property type="component" value="Unassembled WGS sequence"/>
</dbReference>
<protein>
    <recommendedName>
        <fullName evidence="3">Tail completion protein</fullName>
    </recommendedName>
</protein>
<accession>A0ABR5A2E6</accession>
<dbReference type="EMBL" id="JXAL01000024">
    <property type="protein sequence ID" value="KIL35165.1"/>
    <property type="molecule type" value="Genomic_DNA"/>
</dbReference>
<evidence type="ECO:0000313" key="2">
    <source>
        <dbReference type="Proteomes" id="UP000054526"/>
    </source>
</evidence>
<name>A0ABR5A2E6_9BACL</name>
<proteinExistence type="predicted"/>
<gene>
    <name evidence="1" type="ORF">SD71_16200</name>
</gene>
<evidence type="ECO:0008006" key="3">
    <source>
        <dbReference type="Google" id="ProtNLM"/>
    </source>
</evidence>
<dbReference type="RefSeq" id="WP_041065278.1">
    <property type="nucleotide sequence ID" value="NZ_JXAL01000024.1"/>
</dbReference>